<dbReference type="OrthoDB" id="1150971at2"/>
<dbReference type="Proteomes" id="UP000015993">
    <property type="component" value="Unassembled WGS sequence"/>
</dbReference>
<sequence length="181" mass="20201">MKTIISNLAIALFFTASMSFSASAQTTKEKPLDMKQQINACLSQMTTLTPENVLTCIAQMEQIEAQFPDSVQPKYQAARLCLIFAVMNPHNDQADGLTKAANQRISQLRRMKAAAPSDVYTLQGFYLTALIVKDPKKEGPVYYRDALDCFDKALQLDPNNAFARQLKARFVEEANRITGTK</sequence>
<proteinExistence type="predicted"/>
<dbReference type="EMBL" id="ACZK01000036">
    <property type="protein sequence ID" value="EHG21018.1"/>
    <property type="molecule type" value="Genomic_DNA"/>
</dbReference>
<comment type="caution">
    <text evidence="2">The sequence shown here is derived from an EMBL/GenBank/DDBJ whole genome shotgun (WGS) entry which is preliminary data.</text>
</comment>
<gene>
    <name evidence="2" type="ORF">HMPREF9332_01899</name>
</gene>
<feature type="chain" id="PRO_5003477195" description="Tetratricopeptide repeat protein" evidence="1">
    <location>
        <begin position="25"/>
        <end position="181"/>
    </location>
</feature>
<dbReference type="HOGENOM" id="CLU_1303986_0_0_10"/>
<dbReference type="SUPFAM" id="SSF48452">
    <property type="entry name" value="TPR-like"/>
    <property type="match status" value="1"/>
</dbReference>
<accession>G5GE97</accession>
<dbReference type="eggNOG" id="ENOG5033CZN">
    <property type="taxonomic scope" value="Bacteria"/>
</dbReference>
<dbReference type="AlphaFoldDB" id="G5GE97"/>
<evidence type="ECO:0000313" key="3">
    <source>
        <dbReference type="Proteomes" id="UP000015993"/>
    </source>
</evidence>
<evidence type="ECO:0008006" key="4">
    <source>
        <dbReference type="Google" id="ProtNLM"/>
    </source>
</evidence>
<dbReference type="RefSeq" id="WP_009348440.1">
    <property type="nucleotide sequence ID" value="NZ_JH376837.1"/>
</dbReference>
<keyword evidence="3" id="KW-1185">Reference proteome</keyword>
<dbReference type="InterPro" id="IPR011990">
    <property type="entry name" value="TPR-like_helical_dom_sf"/>
</dbReference>
<dbReference type="Gene3D" id="1.25.40.10">
    <property type="entry name" value="Tetratricopeptide repeat domain"/>
    <property type="match status" value="1"/>
</dbReference>
<feature type="signal peptide" evidence="1">
    <location>
        <begin position="1"/>
        <end position="24"/>
    </location>
</feature>
<keyword evidence="1" id="KW-0732">Signal</keyword>
<evidence type="ECO:0000256" key="1">
    <source>
        <dbReference type="SAM" id="SignalP"/>
    </source>
</evidence>
<name>G5GE97_9BACT</name>
<reference evidence="2 3" key="1">
    <citation type="submission" date="2011-08" db="EMBL/GenBank/DDBJ databases">
        <title>The Genome Sequence of Prevotella sp. oral taxon 302 str. F0323.</title>
        <authorList>
            <consortium name="The Broad Institute Genome Sequencing Platform"/>
            <person name="Earl A."/>
            <person name="Ward D."/>
            <person name="Feldgarden M."/>
            <person name="Gevers D."/>
            <person name="Izard J."/>
            <person name="Blanton J.M."/>
            <person name="Baranova O.V."/>
            <person name="Tanner A.C."/>
            <person name="Dewhirst F.E."/>
            <person name="Young S.K."/>
            <person name="Zeng Q."/>
            <person name="Gargeya S."/>
            <person name="Fitzgerald M."/>
            <person name="Haas B."/>
            <person name="Abouelleil A."/>
            <person name="Alvarado L."/>
            <person name="Arachchi H.M."/>
            <person name="Berlin A."/>
            <person name="Brown A."/>
            <person name="Chapman S.B."/>
            <person name="Chen Z."/>
            <person name="Dunbar C."/>
            <person name="Freedman E."/>
            <person name="Gearin G."/>
            <person name="Gellesch M."/>
            <person name="Goldberg J."/>
            <person name="Griggs A."/>
            <person name="Gujja S."/>
            <person name="Heiman D."/>
            <person name="Howarth C."/>
            <person name="Larson L."/>
            <person name="Lui A."/>
            <person name="MacDonald P.J.P."/>
            <person name="Montmayeur A."/>
            <person name="Murphy C."/>
            <person name="Neiman D."/>
            <person name="Pearson M."/>
            <person name="Priest M."/>
            <person name="Roberts A."/>
            <person name="Saif S."/>
            <person name="Shea T."/>
            <person name="Shenoy N."/>
            <person name="Sisk P."/>
            <person name="Stolte C."/>
            <person name="Sykes S."/>
            <person name="Wortman J."/>
            <person name="Nusbaum C."/>
            <person name="Birren B."/>
        </authorList>
    </citation>
    <scope>NUCLEOTIDE SEQUENCE [LARGE SCALE GENOMIC DNA]</scope>
    <source>
        <strain evidence="2 3">F0323</strain>
    </source>
</reference>
<organism evidence="2 3">
    <name type="scientific">Alloprevotella rava F0323</name>
    <dbReference type="NCBI Taxonomy" id="679199"/>
    <lineage>
        <taxon>Bacteria</taxon>
        <taxon>Pseudomonadati</taxon>
        <taxon>Bacteroidota</taxon>
        <taxon>Bacteroidia</taxon>
        <taxon>Bacteroidales</taxon>
        <taxon>Prevotellaceae</taxon>
        <taxon>Alloprevotella</taxon>
    </lineage>
</organism>
<protein>
    <recommendedName>
        <fullName evidence="4">Tetratricopeptide repeat protein</fullName>
    </recommendedName>
</protein>
<evidence type="ECO:0000313" key="2">
    <source>
        <dbReference type="EMBL" id="EHG21018.1"/>
    </source>
</evidence>